<organism evidence="1 2">
    <name type="scientific">Trichoplax adhaerens</name>
    <name type="common">Trichoplax reptans</name>
    <dbReference type="NCBI Taxonomy" id="10228"/>
    <lineage>
        <taxon>Eukaryota</taxon>
        <taxon>Metazoa</taxon>
        <taxon>Placozoa</taxon>
        <taxon>Uniplacotomia</taxon>
        <taxon>Trichoplacea</taxon>
        <taxon>Trichoplacidae</taxon>
        <taxon>Trichoplax</taxon>
    </lineage>
</organism>
<evidence type="ECO:0000313" key="2">
    <source>
        <dbReference type="Proteomes" id="UP000009022"/>
    </source>
</evidence>
<dbReference type="RefSeq" id="XP_002109416.1">
    <property type="nucleotide sequence ID" value="XM_002109380.1"/>
</dbReference>
<dbReference type="EMBL" id="DS985242">
    <property type="protein sequence ID" value="EDV27582.1"/>
    <property type="molecule type" value="Genomic_DNA"/>
</dbReference>
<reference evidence="1 2" key="1">
    <citation type="journal article" date="2008" name="Nature">
        <title>The Trichoplax genome and the nature of placozoans.</title>
        <authorList>
            <person name="Srivastava M."/>
            <person name="Begovic E."/>
            <person name="Chapman J."/>
            <person name="Putnam N.H."/>
            <person name="Hellsten U."/>
            <person name="Kawashima T."/>
            <person name="Kuo A."/>
            <person name="Mitros T."/>
            <person name="Salamov A."/>
            <person name="Carpenter M.L."/>
            <person name="Signorovitch A.Y."/>
            <person name="Moreno M.A."/>
            <person name="Kamm K."/>
            <person name="Grimwood J."/>
            <person name="Schmutz J."/>
            <person name="Shapiro H."/>
            <person name="Grigoriev I.V."/>
            <person name="Buss L.W."/>
            <person name="Schierwater B."/>
            <person name="Dellaporta S.L."/>
            <person name="Rokhsar D.S."/>
        </authorList>
    </citation>
    <scope>NUCLEOTIDE SEQUENCE [LARGE SCALE GENOMIC DNA]</scope>
    <source>
        <strain evidence="1 2">Grell-BS-1999</strain>
    </source>
</reference>
<dbReference type="InParanoid" id="B3RP71"/>
<sequence length="231" mass="25992">MQEEANEILTEKDNFISQYASNSEECGVHFPILIQKLLDLGLTEAIGQFLVGDDYQELLVECGWDLIIVGLSNITQSTTQCSHESLKMRSILLHKVIEVNSPKESYLALLERLESDLQPHPYKLILIVKLLSKVLRKMKDKCSKFYRAANNQLITSFKAIDKQHFENSNEMVSIGASLVSDMQDFDSVASSLQPVDDMTKTSLLFDITNELINYTLPGEQSLAQDVTDVVS</sequence>
<dbReference type="HOGENOM" id="CLU_1201198_0_0_1"/>
<proteinExistence type="predicted"/>
<accession>B3RP71</accession>
<dbReference type="KEGG" id="tad:TRIADDRAFT_53426"/>
<keyword evidence="2" id="KW-1185">Reference proteome</keyword>
<evidence type="ECO:0000313" key="1">
    <source>
        <dbReference type="EMBL" id="EDV27582.1"/>
    </source>
</evidence>
<protein>
    <submittedName>
        <fullName evidence="1">Uncharacterized protein</fullName>
    </submittedName>
</protein>
<gene>
    <name evidence="1" type="ORF">TRIADDRAFT_53426</name>
</gene>
<dbReference type="Proteomes" id="UP000009022">
    <property type="component" value="Unassembled WGS sequence"/>
</dbReference>
<dbReference type="GeneID" id="6751190"/>
<dbReference type="AlphaFoldDB" id="B3RP71"/>
<name>B3RP71_TRIAD</name>
<dbReference type="CTD" id="6751190"/>